<dbReference type="InterPro" id="IPR004291">
    <property type="entry name" value="Transposase_IS66_central"/>
</dbReference>
<reference evidence="2" key="1">
    <citation type="submission" date="2020-01" db="EMBL/GenBank/DDBJ databases">
        <authorList>
            <person name="Meier V. D."/>
            <person name="Meier V D."/>
        </authorList>
    </citation>
    <scope>NUCLEOTIDE SEQUENCE</scope>
    <source>
        <strain evidence="2">HLG_WM_MAG_02</strain>
    </source>
</reference>
<organism evidence="2">
    <name type="scientific">uncultured Sulfurovum sp</name>
    <dbReference type="NCBI Taxonomy" id="269237"/>
    <lineage>
        <taxon>Bacteria</taxon>
        <taxon>Pseudomonadati</taxon>
        <taxon>Campylobacterota</taxon>
        <taxon>Epsilonproteobacteria</taxon>
        <taxon>Campylobacterales</taxon>
        <taxon>Sulfurovaceae</taxon>
        <taxon>Sulfurovum</taxon>
        <taxon>environmental samples</taxon>
    </lineage>
</organism>
<feature type="domain" description="Transposase IS66 central" evidence="1">
    <location>
        <begin position="2"/>
        <end position="261"/>
    </location>
</feature>
<evidence type="ECO:0000313" key="2">
    <source>
        <dbReference type="EMBL" id="CAA6809171.1"/>
    </source>
</evidence>
<dbReference type="NCBIfam" id="NF033517">
    <property type="entry name" value="transpos_IS66"/>
    <property type="match status" value="1"/>
</dbReference>
<name>A0A6S6STP0_9BACT</name>
<protein>
    <submittedName>
        <fullName evidence="2">Transposase</fullName>
    </submittedName>
</protein>
<accession>A0A6S6STP0</accession>
<proteinExistence type="predicted"/>
<dbReference type="InterPro" id="IPR052344">
    <property type="entry name" value="Transposase-related"/>
</dbReference>
<gene>
    <name evidence="2" type="ORF">HELGO_WM37204</name>
</gene>
<evidence type="ECO:0000259" key="1">
    <source>
        <dbReference type="Pfam" id="PF03050"/>
    </source>
</evidence>
<dbReference type="EMBL" id="CACVAZ010000056">
    <property type="protein sequence ID" value="CAA6809171.1"/>
    <property type="molecule type" value="Genomic_DNA"/>
</dbReference>
<dbReference type="AlphaFoldDB" id="A0A6S6STP0"/>
<dbReference type="PANTHER" id="PTHR33678:SF1">
    <property type="entry name" value="BLL1576 PROTEIN"/>
    <property type="match status" value="1"/>
</dbReference>
<dbReference type="PANTHER" id="PTHR33678">
    <property type="entry name" value="BLL1576 PROTEIN"/>
    <property type="match status" value="1"/>
</dbReference>
<sequence>MLPYERISELVEDFTSHKMSSGTIYNVLEDFYTKLKPFEEKTKEALLRAEVIHVDETSTRVGSKLHWSHVVSTNYLTYYMVHPKRGAEAIDNMGILPLFEGIAVHDHWKSYSKYACTHSFCNAHILRELNGITENENVLWSNDMHKLLTQMNNYLYGLKEKGKISPSKGKIQQFYQRYDDICTSAKKYYPPPTQSPKSRRKPKQSKGKNLLDRLVEYKEGTLRFFINLLVPFTNNLAERDLRMIKVKEKISGCFASFKGAEIFNRIRGFISTMKKHNRSVLEELSYILKGEDCVPVLIGC</sequence>
<dbReference type="Pfam" id="PF03050">
    <property type="entry name" value="DDE_Tnp_IS66"/>
    <property type="match status" value="1"/>
</dbReference>